<dbReference type="OrthoDB" id="4062651at2759"/>
<keyword evidence="4" id="KW-0547">Nucleotide-binding</keyword>
<evidence type="ECO:0000256" key="2">
    <source>
        <dbReference type="ARBA" id="ARBA00022527"/>
    </source>
</evidence>
<evidence type="ECO:0000256" key="5">
    <source>
        <dbReference type="ARBA" id="ARBA00022777"/>
    </source>
</evidence>
<dbReference type="PANTHER" id="PTHR24343:SF547">
    <property type="entry name" value="PROTEIN KINASE DOMAIN-CONTAINING PROTEIN"/>
    <property type="match status" value="1"/>
</dbReference>
<evidence type="ECO:0000256" key="4">
    <source>
        <dbReference type="ARBA" id="ARBA00022741"/>
    </source>
</evidence>
<dbReference type="InterPro" id="IPR000719">
    <property type="entry name" value="Prot_kinase_dom"/>
</dbReference>
<proteinExistence type="predicted"/>
<evidence type="ECO:0000256" key="3">
    <source>
        <dbReference type="ARBA" id="ARBA00022679"/>
    </source>
</evidence>
<keyword evidence="2" id="KW-0723">Serine/threonine-protein kinase</keyword>
<evidence type="ECO:0000313" key="11">
    <source>
        <dbReference type="Proteomes" id="UP000794436"/>
    </source>
</evidence>
<dbReference type="PROSITE" id="PS50011">
    <property type="entry name" value="PROTEIN_KINASE_DOM"/>
    <property type="match status" value="1"/>
</dbReference>
<keyword evidence="11" id="KW-1185">Reference proteome</keyword>
<evidence type="ECO:0000256" key="6">
    <source>
        <dbReference type="ARBA" id="ARBA00022840"/>
    </source>
</evidence>
<dbReference type="GO" id="GO:0004674">
    <property type="term" value="F:protein serine/threonine kinase activity"/>
    <property type="evidence" value="ECO:0007669"/>
    <property type="project" value="UniProtKB-KW"/>
</dbReference>
<keyword evidence="3" id="KW-0808">Transferase</keyword>
<evidence type="ECO:0000256" key="7">
    <source>
        <dbReference type="ARBA" id="ARBA00047899"/>
    </source>
</evidence>
<comment type="catalytic activity">
    <reaction evidence="8">
        <text>L-seryl-[protein] + ATP = O-phospho-L-seryl-[protein] + ADP + H(+)</text>
        <dbReference type="Rhea" id="RHEA:17989"/>
        <dbReference type="Rhea" id="RHEA-COMP:9863"/>
        <dbReference type="Rhea" id="RHEA-COMP:11604"/>
        <dbReference type="ChEBI" id="CHEBI:15378"/>
        <dbReference type="ChEBI" id="CHEBI:29999"/>
        <dbReference type="ChEBI" id="CHEBI:30616"/>
        <dbReference type="ChEBI" id="CHEBI:83421"/>
        <dbReference type="ChEBI" id="CHEBI:456216"/>
        <dbReference type="EC" id="2.7.11.1"/>
    </reaction>
</comment>
<dbReference type="Gene3D" id="1.10.510.10">
    <property type="entry name" value="Transferase(Phosphotransferase) domain 1"/>
    <property type="match status" value="1"/>
</dbReference>
<name>A0A8K1C423_PYTOL</name>
<comment type="caution">
    <text evidence="10">The sequence shown here is derived from an EMBL/GenBank/DDBJ whole genome shotgun (WGS) entry which is preliminary data.</text>
</comment>
<dbReference type="SUPFAM" id="SSF56112">
    <property type="entry name" value="Protein kinase-like (PK-like)"/>
    <property type="match status" value="1"/>
</dbReference>
<dbReference type="AlphaFoldDB" id="A0A8K1C423"/>
<keyword evidence="6" id="KW-0067">ATP-binding</keyword>
<reference evidence="10" key="1">
    <citation type="submission" date="2019-03" db="EMBL/GenBank/DDBJ databases">
        <title>Long read genome sequence of the mycoparasitic Pythium oligandrum ATCC 38472 isolated from sugarbeet rhizosphere.</title>
        <authorList>
            <person name="Gaulin E."/>
        </authorList>
    </citation>
    <scope>NUCLEOTIDE SEQUENCE</scope>
    <source>
        <strain evidence="10">ATCC 38472_TT</strain>
    </source>
</reference>
<evidence type="ECO:0000256" key="8">
    <source>
        <dbReference type="ARBA" id="ARBA00048679"/>
    </source>
</evidence>
<sequence>MEALHQVEFAYNRKLGRPTYAEVMHRGQPPRYPPFAVQVPVMFLPWDEDRGGVMCFIHPGHQRVLETPQETQDDASNIGICRCGVVKYGKYFQRNRLAEFGAYDVAVKIMNKGQLLLQRDDVLNEVRVMAQLQPPGFSGIYSSPHFSQWECCTDAYNEYIATDLAANGSLVQYVKRRLTDYKRFAVQKLVQTMSSLGNIEAVVNAFVAEAWMAEALYIFSGVMKGLAYMHAQSVCHLDLDPCNIVIDKNFVPRLIDFGSSEIMDNNGFAGQDDRLVKFKPLYVAQEVRDHNHHEPPRPGFLGGAADMWSSGVLLYQLLCFGYPKGHLALICDQNWRHNLMCHAQEGYGACLGEQGCLICFRNIQFPPLVYDVFLDLLVPDHPAARISAAEVVLKLQPLVEGYEPDFMMRADATLELVLQHLQ</sequence>
<dbReference type="EC" id="2.7.11.1" evidence="1"/>
<dbReference type="EMBL" id="SPLM01000146">
    <property type="protein sequence ID" value="TMW56059.1"/>
    <property type="molecule type" value="Genomic_DNA"/>
</dbReference>
<dbReference type="PANTHER" id="PTHR24343">
    <property type="entry name" value="SERINE/THREONINE KINASE"/>
    <property type="match status" value="1"/>
</dbReference>
<gene>
    <name evidence="10" type="ORF">Poli38472_008707</name>
</gene>
<protein>
    <recommendedName>
        <fullName evidence="1">non-specific serine/threonine protein kinase</fullName>
        <ecNumber evidence="1">2.7.11.1</ecNumber>
    </recommendedName>
</protein>
<dbReference type="CDD" id="cd00180">
    <property type="entry name" value="PKc"/>
    <property type="match status" value="1"/>
</dbReference>
<dbReference type="Proteomes" id="UP000794436">
    <property type="component" value="Unassembled WGS sequence"/>
</dbReference>
<organism evidence="10 11">
    <name type="scientific">Pythium oligandrum</name>
    <name type="common">Mycoparasitic fungus</name>
    <dbReference type="NCBI Taxonomy" id="41045"/>
    <lineage>
        <taxon>Eukaryota</taxon>
        <taxon>Sar</taxon>
        <taxon>Stramenopiles</taxon>
        <taxon>Oomycota</taxon>
        <taxon>Peronosporomycetes</taxon>
        <taxon>Pythiales</taxon>
        <taxon>Pythiaceae</taxon>
        <taxon>Pythium</taxon>
    </lineage>
</organism>
<evidence type="ECO:0000313" key="10">
    <source>
        <dbReference type="EMBL" id="TMW56059.1"/>
    </source>
</evidence>
<keyword evidence="5" id="KW-0418">Kinase</keyword>
<accession>A0A8K1C423</accession>
<evidence type="ECO:0000259" key="9">
    <source>
        <dbReference type="PROSITE" id="PS50011"/>
    </source>
</evidence>
<evidence type="ECO:0000256" key="1">
    <source>
        <dbReference type="ARBA" id="ARBA00012513"/>
    </source>
</evidence>
<dbReference type="GO" id="GO:0005524">
    <property type="term" value="F:ATP binding"/>
    <property type="evidence" value="ECO:0007669"/>
    <property type="project" value="UniProtKB-KW"/>
</dbReference>
<dbReference type="Pfam" id="PF00069">
    <property type="entry name" value="Pkinase"/>
    <property type="match status" value="1"/>
</dbReference>
<feature type="domain" description="Protein kinase" evidence="9">
    <location>
        <begin position="72"/>
        <end position="399"/>
    </location>
</feature>
<dbReference type="InterPro" id="IPR011009">
    <property type="entry name" value="Kinase-like_dom_sf"/>
</dbReference>
<comment type="catalytic activity">
    <reaction evidence="7">
        <text>L-threonyl-[protein] + ATP = O-phospho-L-threonyl-[protein] + ADP + H(+)</text>
        <dbReference type="Rhea" id="RHEA:46608"/>
        <dbReference type="Rhea" id="RHEA-COMP:11060"/>
        <dbReference type="Rhea" id="RHEA-COMP:11605"/>
        <dbReference type="ChEBI" id="CHEBI:15378"/>
        <dbReference type="ChEBI" id="CHEBI:30013"/>
        <dbReference type="ChEBI" id="CHEBI:30616"/>
        <dbReference type="ChEBI" id="CHEBI:61977"/>
        <dbReference type="ChEBI" id="CHEBI:456216"/>
        <dbReference type="EC" id="2.7.11.1"/>
    </reaction>
</comment>